<protein>
    <submittedName>
        <fullName evidence="2">Uncharacterized protein</fullName>
    </submittedName>
</protein>
<sequence>MYVTRWGRKEAPLSQFPGWGVEIMMGLYGEQSVRSAIEAEKNASAGSVRPATGTDLPQPKDVDPVQQDLDAVGGMFRWLQRRRA</sequence>
<comment type="caution">
    <text evidence="2">The sequence shown here is derived from an EMBL/GenBank/DDBJ whole genome shotgun (WGS) entry which is preliminary data.</text>
</comment>
<reference evidence="2 3" key="1">
    <citation type="submission" date="2017-10" db="EMBL/GenBank/DDBJ databases">
        <title>The draft genome sequence of Williamsia sp. BULT 1.1 isolated from the semi-arid grassland soils from South Africa.</title>
        <authorList>
            <person name="Kabwe M.H."/>
            <person name="Govender N."/>
            <person name="Mutseka Lunga P."/>
            <person name="Vikram S."/>
            <person name="Makhalanyane T.P."/>
        </authorList>
    </citation>
    <scope>NUCLEOTIDE SEQUENCE [LARGE SCALE GENOMIC DNA]</scope>
    <source>
        <strain evidence="2 3">BULT 1.1</strain>
    </source>
</reference>
<organism evidence="2 3">
    <name type="scientific">Williamsia marianensis</name>
    <dbReference type="NCBI Taxonomy" id="85044"/>
    <lineage>
        <taxon>Bacteria</taxon>
        <taxon>Bacillati</taxon>
        <taxon>Actinomycetota</taxon>
        <taxon>Actinomycetes</taxon>
        <taxon>Mycobacteriales</taxon>
        <taxon>Nocardiaceae</taxon>
        <taxon>Williamsia</taxon>
    </lineage>
</organism>
<name>A0A2G3PIW4_WILMA</name>
<gene>
    <name evidence="2" type="ORF">CSW57_18760</name>
</gene>
<dbReference type="AlphaFoldDB" id="A0A2G3PIW4"/>
<evidence type="ECO:0000313" key="3">
    <source>
        <dbReference type="Proteomes" id="UP000225108"/>
    </source>
</evidence>
<accession>A0A2G3PIW4</accession>
<proteinExistence type="predicted"/>
<evidence type="ECO:0000313" key="2">
    <source>
        <dbReference type="EMBL" id="PHV65757.1"/>
    </source>
</evidence>
<dbReference type="EMBL" id="PEBD01000010">
    <property type="protein sequence ID" value="PHV65757.1"/>
    <property type="molecule type" value="Genomic_DNA"/>
</dbReference>
<dbReference type="RefSeq" id="WP_143696580.1">
    <property type="nucleotide sequence ID" value="NZ_PEBD01000010.1"/>
</dbReference>
<evidence type="ECO:0000256" key="1">
    <source>
        <dbReference type="SAM" id="MobiDB-lite"/>
    </source>
</evidence>
<dbReference type="Proteomes" id="UP000225108">
    <property type="component" value="Unassembled WGS sequence"/>
</dbReference>
<feature type="region of interest" description="Disordered" evidence="1">
    <location>
        <begin position="39"/>
        <end position="66"/>
    </location>
</feature>